<comment type="caution">
    <text evidence="5">The sequence shown here is derived from an EMBL/GenBank/DDBJ whole genome shotgun (WGS) entry which is preliminary data.</text>
</comment>
<dbReference type="PROSITE" id="PS50956">
    <property type="entry name" value="HTH_ASNC_2"/>
    <property type="match status" value="1"/>
</dbReference>
<keyword evidence="6" id="KW-1185">Reference proteome</keyword>
<dbReference type="AlphaFoldDB" id="A0A437Q842"/>
<accession>A0A437Q842</accession>
<keyword evidence="2" id="KW-0238">DNA-binding</keyword>
<dbReference type="Pfam" id="PF01037">
    <property type="entry name" value="AsnC_trans_reg"/>
    <property type="match status" value="1"/>
</dbReference>
<protein>
    <submittedName>
        <fullName evidence="5">Lrp/AsnC family transcriptional regulator</fullName>
    </submittedName>
</protein>
<dbReference type="PANTHER" id="PTHR30154:SF34">
    <property type="entry name" value="TRANSCRIPTIONAL REGULATOR AZLB"/>
    <property type="match status" value="1"/>
</dbReference>
<dbReference type="RefSeq" id="WP_127694240.1">
    <property type="nucleotide sequence ID" value="NZ_SACQ01000004.1"/>
</dbReference>
<evidence type="ECO:0000256" key="3">
    <source>
        <dbReference type="ARBA" id="ARBA00023163"/>
    </source>
</evidence>
<name>A0A437Q842_9GAMM</name>
<reference evidence="5 6" key="1">
    <citation type="submission" date="2019-01" db="EMBL/GenBank/DDBJ databases">
        <authorList>
            <person name="Chen W.-M."/>
        </authorList>
    </citation>
    <scope>NUCLEOTIDE SEQUENCE [LARGE SCALE GENOMIC DNA]</scope>
    <source>
        <strain evidence="5 6">HPM-16</strain>
    </source>
</reference>
<dbReference type="GO" id="GO:0005829">
    <property type="term" value="C:cytosol"/>
    <property type="evidence" value="ECO:0007669"/>
    <property type="project" value="TreeGrafter"/>
</dbReference>
<evidence type="ECO:0000313" key="6">
    <source>
        <dbReference type="Proteomes" id="UP000282818"/>
    </source>
</evidence>
<dbReference type="InterPro" id="IPR000485">
    <property type="entry name" value="AsnC-type_HTH_dom"/>
</dbReference>
<keyword evidence="1" id="KW-0805">Transcription regulation</keyword>
<proteinExistence type="predicted"/>
<dbReference type="InterPro" id="IPR036390">
    <property type="entry name" value="WH_DNA-bd_sf"/>
</dbReference>
<dbReference type="GO" id="GO:0006355">
    <property type="term" value="P:regulation of DNA-templated transcription"/>
    <property type="evidence" value="ECO:0007669"/>
    <property type="project" value="UniProtKB-ARBA"/>
</dbReference>
<evidence type="ECO:0000256" key="2">
    <source>
        <dbReference type="ARBA" id="ARBA00023125"/>
    </source>
</evidence>
<dbReference type="Gene3D" id="1.10.10.10">
    <property type="entry name" value="Winged helix-like DNA-binding domain superfamily/Winged helix DNA-binding domain"/>
    <property type="match status" value="1"/>
</dbReference>
<organism evidence="5 6">
    <name type="scientific">Neptunomonas marina</name>
    <dbReference type="NCBI Taxonomy" id="1815562"/>
    <lineage>
        <taxon>Bacteria</taxon>
        <taxon>Pseudomonadati</taxon>
        <taxon>Pseudomonadota</taxon>
        <taxon>Gammaproteobacteria</taxon>
        <taxon>Oceanospirillales</taxon>
        <taxon>Oceanospirillaceae</taxon>
        <taxon>Neptunomonas</taxon>
    </lineage>
</organism>
<dbReference type="InterPro" id="IPR011008">
    <property type="entry name" value="Dimeric_a/b-barrel"/>
</dbReference>
<dbReference type="GO" id="GO:0043200">
    <property type="term" value="P:response to amino acid"/>
    <property type="evidence" value="ECO:0007669"/>
    <property type="project" value="TreeGrafter"/>
</dbReference>
<dbReference type="GO" id="GO:0043565">
    <property type="term" value="F:sequence-specific DNA binding"/>
    <property type="evidence" value="ECO:0007669"/>
    <property type="project" value="InterPro"/>
</dbReference>
<sequence length="158" mass="17705">MQLDRIDRKILSVLQREARITNQALAARVDLSPSSCLNRVKKLESAGVIGPYLAVLDLPKLCRSVTVIATVSLKDPSSESFRMFEAALKEIPEVVECDTVSGVFDFFLRIVAPDMVRYNQIVDRLFDLIPGKVNMSSHVVLEQGKPFRGFPLNELLEE</sequence>
<dbReference type="Gene3D" id="3.30.70.920">
    <property type="match status" value="1"/>
</dbReference>
<dbReference type="CDD" id="cd00090">
    <property type="entry name" value="HTH_ARSR"/>
    <property type="match status" value="1"/>
</dbReference>
<feature type="domain" description="HTH asnC-type" evidence="4">
    <location>
        <begin position="3"/>
        <end position="64"/>
    </location>
</feature>
<dbReference type="Proteomes" id="UP000282818">
    <property type="component" value="Unassembled WGS sequence"/>
</dbReference>
<gene>
    <name evidence="5" type="ORF">EOE65_10350</name>
</gene>
<dbReference type="InterPro" id="IPR036388">
    <property type="entry name" value="WH-like_DNA-bd_sf"/>
</dbReference>
<evidence type="ECO:0000259" key="4">
    <source>
        <dbReference type="PROSITE" id="PS50956"/>
    </source>
</evidence>
<evidence type="ECO:0000313" key="5">
    <source>
        <dbReference type="EMBL" id="RVU30704.1"/>
    </source>
</evidence>
<dbReference type="PANTHER" id="PTHR30154">
    <property type="entry name" value="LEUCINE-RESPONSIVE REGULATORY PROTEIN"/>
    <property type="match status" value="1"/>
</dbReference>
<dbReference type="SMART" id="SM00344">
    <property type="entry name" value="HTH_ASNC"/>
    <property type="match status" value="1"/>
</dbReference>
<dbReference type="InterPro" id="IPR019888">
    <property type="entry name" value="Tscrpt_reg_AsnC-like"/>
</dbReference>
<dbReference type="SUPFAM" id="SSF46785">
    <property type="entry name" value="Winged helix' DNA-binding domain"/>
    <property type="match status" value="1"/>
</dbReference>
<evidence type="ECO:0000256" key="1">
    <source>
        <dbReference type="ARBA" id="ARBA00023015"/>
    </source>
</evidence>
<dbReference type="InterPro" id="IPR011991">
    <property type="entry name" value="ArsR-like_HTH"/>
</dbReference>
<dbReference type="EMBL" id="SACQ01000004">
    <property type="protein sequence ID" value="RVU30704.1"/>
    <property type="molecule type" value="Genomic_DNA"/>
</dbReference>
<keyword evidence="3" id="KW-0804">Transcription</keyword>
<dbReference type="InterPro" id="IPR019887">
    <property type="entry name" value="Tscrpt_reg_AsnC/Lrp_C"/>
</dbReference>
<dbReference type="PRINTS" id="PR00033">
    <property type="entry name" value="HTHASNC"/>
</dbReference>
<dbReference type="Pfam" id="PF13412">
    <property type="entry name" value="HTH_24"/>
    <property type="match status" value="1"/>
</dbReference>
<dbReference type="SUPFAM" id="SSF54909">
    <property type="entry name" value="Dimeric alpha+beta barrel"/>
    <property type="match status" value="1"/>
</dbReference>